<evidence type="ECO:0000313" key="5">
    <source>
        <dbReference type="Proteomes" id="UP000642094"/>
    </source>
</evidence>
<reference evidence="4 5" key="1">
    <citation type="journal article" date="2020" name="ISME J.">
        <title>Comparative genomics reveals insights into cyanobacterial evolution and habitat adaptation.</title>
        <authorList>
            <person name="Chen M.Y."/>
            <person name="Teng W.K."/>
            <person name="Zhao L."/>
            <person name="Hu C.X."/>
            <person name="Zhou Y.K."/>
            <person name="Han B.P."/>
            <person name="Song L.R."/>
            <person name="Shu W.S."/>
        </authorList>
    </citation>
    <scope>NUCLEOTIDE SEQUENCE [LARGE SCALE GENOMIC DNA]</scope>
    <source>
        <strain evidence="4 5">FACHB-723</strain>
    </source>
</reference>
<dbReference type="Proteomes" id="UP000642094">
    <property type="component" value="Unassembled WGS sequence"/>
</dbReference>
<dbReference type="RefSeq" id="WP_190404718.1">
    <property type="nucleotide sequence ID" value="NZ_JACJQB010000059.1"/>
</dbReference>
<accession>A0ABR8A101</accession>
<organism evidence="4 5">
    <name type="scientific">Pseudanabaena mucicola FACHB-723</name>
    <dbReference type="NCBI Taxonomy" id="2692860"/>
    <lineage>
        <taxon>Bacteria</taxon>
        <taxon>Bacillati</taxon>
        <taxon>Cyanobacteriota</taxon>
        <taxon>Cyanophyceae</taxon>
        <taxon>Pseudanabaenales</taxon>
        <taxon>Pseudanabaenaceae</taxon>
        <taxon>Pseudanabaena</taxon>
    </lineage>
</organism>
<dbReference type="Gene3D" id="2.40.10.10">
    <property type="entry name" value="Trypsin-like serine proteases"/>
    <property type="match status" value="2"/>
</dbReference>
<evidence type="ECO:0000313" key="4">
    <source>
        <dbReference type="EMBL" id="MBD2189906.1"/>
    </source>
</evidence>
<name>A0ABR8A101_9CYAN</name>
<keyword evidence="1 2" id="KW-0732">Signal</keyword>
<dbReference type="SUPFAM" id="SSF50494">
    <property type="entry name" value="Trypsin-like serine proteases"/>
    <property type="match status" value="1"/>
</dbReference>
<evidence type="ECO:0000259" key="3">
    <source>
        <dbReference type="Pfam" id="PF00089"/>
    </source>
</evidence>
<dbReference type="InterPro" id="IPR043504">
    <property type="entry name" value="Peptidase_S1_PA_chymotrypsin"/>
</dbReference>
<evidence type="ECO:0000256" key="1">
    <source>
        <dbReference type="ARBA" id="ARBA00022729"/>
    </source>
</evidence>
<dbReference type="PANTHER" id="PTHR15462">
    <property type="entry name" value="SERINE PROTEASE"/>
    <property type="match status" value="1"/>
</dbReference>
<dbReference type="InterPro" id="IPR001254">
    <property type="entry name" value="Trypsin_dom"/>
</dbReference>
<dbReference type="Pfam" id="PF00089">
    <property type="entry name" value="Trypsin"/>
    <property type="match status" value="1"/>
</dbReference>
<dbReference type="PANTHER" id="PTHR15462:SF8">
    <property type="entry name" value="SERINE PROTEASE"/>
    <property type="match status" value="1"/>
</dbReference>
<keyword evidence="5" id="KW-1185">Reference proteome</keyword>
<dbReference type="EMBL" id="JACJQB010000059">
    <property type="protein sequence ID" value="MBD2189906.1"/>
    <property type="molecule type" value="Genomic_DNA"/>
</dbReference>
<feature type="signal peptide" evidence="2">
    <location>
        <begin position="1"/>
        <end position="30"/>
    </location>
</feature>
<feature type="chain" id="PRO_5045596921" evidence="2">
    <location>
        <begin position="31"/>
        <end position="312"/>
    </location>
</feature>
<sequence>MKYRIWKNWFGVGMAMACLSGLTSITPIQAQSLSGLLPKNAIAPQQIDSIQDITDSLDGFTPEKLRESESPVGNNRAIIGEDQRVPLLSREYPWSTVGKVVMVSRDGKEYSCTGTLIGKSLVLTNAHCVYDQSGKLFPSIFFLPNLINGRLRTKNDAAIVRNILAGTNDPIGKSADDWAILQIDKPLGEKYGFLRWRSVPSALLQRYKNKLAIAGYSGDYPDPKVYNELSAGQGKTAGVHIKCSILGEREGMLVHDCDTNPGASGSALITKIDGVYQIVGLHAAGQKDQRGRGIENYAVRIGRIEADLKKGK</sequence>
<proteinExistence type="predicted"/>
<evidence type="ECO:0000256" key="2">
    <source>
        <dbReference type="SAM" id="SignalP"/>
    </source>
</evidence>
<dbReference type="InterPro" id="IPR009003">
    <property type="entry name" value="Peptidase_S1_PA"/>
</dbReference>
<dbReference type="InterPro" id="IPR050966">
    <property type="entry name" value="Glutamyl_endopeptidase"/>
</dbReference>
<gene>
    <name evidence="4" type="ORF">H6F41_17380</name>
</gene>
<feature type="domain" description="Peptidase S1" evidence="3">
    <location>
        <begin position="101"/>
        <end position="293"/>
    </location>
</feature>
<dbReference type="PROSITE" id="PS51257">
    <property type="entry name" value="PROKAR_LIPOPROTEIN"/>
    <property type="match status" value="1"/>
</dbReference>
<comment type="caution">
    <text evidence="4">The sequence shown here is derived from an EMBL/GenBank/DDBJ whole genome shotgun (WGS) entry which is preliminary data.</text>
</comment>
<protein>
    <submittedName>
        <fullName evidence="4">Trypsin-like peptidase domain-containing protein</fullName>
    </submittedName>
</protein>